<dbReference type="EMBL" id="JAAVLW010000002">
    <property type="protein sequence ID" value="NOJ45966.1"/>
    <property type="molecule type" value="Genomic_DNA"/>
</dbReference>
<dbReference type="Gene3D" id="3.40.350.10">
    <property type="entry name" value="Creatinase/prolidase N-terminal domain"/>
    <property type="match status" value="1"/>
</dbReference>
<dbReference type="CDD" id="cd01066">
    <property type="entry name" value="APP_MetAP"/>
    <property type="match status" value="1"/>
</dbReference>
<dbReference type="AlphaFoldDB" id="A0A7Y4H1L9"/>
<keyword evidence="2" id="KW-0378">Hydrolase</keyword>
<gene>
    <name evidence="2" type="ORF">HCN50_06805</name>
</gene>
<dbReference type="GO" id="GO:0004177">
    <property type="term" value="F:aminopeptidase activity"/>
    <property type="evidence" value="ECO:0007669"/>
    <property type="project" value="UniProtKB-KW"/>
</dbReference>
<dbReference type="SUPFAM" id="SSF55920">
    <property type="entry name" value="Creatinase/aminopeptidase"/>
    <property type="match status" value="1"/>
</dbReference>
<evidence type="ECO:0000313" key="3">
    <source>
        <dbReference type="Proteomes" id="UP000528734"/>
    </source>
</evidence>
<organism evidence="2 3">
    <name type="scientific">Bradyrhizobium archetypum</name>
    <dbReference type="NCBI Taxonomy" id="2721160"/>
    <lineage>
        <taxon>Bacteria</taxon>
        <taxon>Pseudomonadati</taxon>
        <taxon>Pseudomonadota</taxon>
        <taxon>Alphaproteobacteria</taxon>
        <taxon>Hyphomicrobiales</taxon>
        <taxon>Nitrobacteraceae</taxon>
        <taxon>Bradyrhizobium</taxon>
    </lineage>
</organism>
<evidence type="ECO:0000313" key="2">
    <source>
        <dbReference type="EMBL" id="NOJ45966.1"/>
    </source>
</evidence>
<evidence type="ECO:0000259" key="1">
    <source>
        <dbReference type="Pfam" id="PF00557"/>
    </source>
</evidence>
<reference evidence="2 3" key="1">
    <citation type="submission" date="2020-03" db="EMBL/GenBank/DDBJ databases">
        <title>Bradyrhizobium diversity isolated from nodules of Muelleranthus trifoliolatus.</title>
        <authorList>
            <person name="Klepa M."/>
            <person name="Helene L."/>
            <person name="Hungria M."/>
        </authorList>
    </citation>
    <scope>NUCLEOTIDE SEQUENCE [LARGE SCALE GENOMIC DNA]</scope>
    <source>
        <strain evidence="2 3">WSM 1744</strain>
    </source>
</reference>
<protein>
    <submittedName>
        <fullName evidence="2">Aminopeptidase P family protein</fullName>
    </submittedName>
</protein>
<dbReference type="PANTHER" id="PTHR46112:SF2">
    <property type="entry name" value="XAA-PRO AMINOPEPTIDASE P-RELATED"/>
    <property type="match status" value="1"/>
</dbReference>
<dbReference type="InterPro" id="IPR036005">
    <property type="entry name" value="Creatinase/aminopeptidase-like"/>
</dbReference>
<dbReference type="Gene3D" id="3.90.230.10">
    <property type="entry name" value="Creatinase/methionine aminopeptidase superfamily"/>
    <property type="match status" value="1"/>
</dbReference>
<accession>A0A7Y4H1L9</accession>
<keyword evidence="3" id="KW-1185">Reference proteome</keyword>
<dbReference type="InterPro" id="IPR000994">
    <property type="entry name" value="Pept_M24"/>
</dbReference>
<feature type="domain" description="Peptidase M24" evidence="1">
    <location>
        <begin position="177"/>
        <end position="377"/>
    </location>
</feature>
<name>A0A7Y4H1L9_9BRAD</name>
<keyword evidence="2" id="KW-0031">Aminopeptidase</keyword>
<dbReference type="Proteomes" id="UP000528734">
    <property type="component" value="Unassembled WGS sequence"/>
</dbReference>
<comment type="caution">
    <text evidence="2">The sequence shown here is derived from an EMBL/GenBank/DDBJ whole genome shotgun (WGS) entry which is preliminary data.</text>
</comment>
<dbReference type="Pfam" id="PF00557">
    <property type="entry name" value="Peptidase_M24"/>
    <property type="match status" value="1"/>
</dbReference>
<dbReference type="InterPro" id="IPR050659">
    <property type="entry name" value="Peptidase_M24B"/>
</dbReference>
<dbReference type="SUPFAM" id="SSF53092">
    <property type="entry name" value="Creatinase/prolidase N-terminal domain"/>
    <property type="match status" value="1"/>
</dbReference>
<proteinExistence type="predicted"/>
<keyword evidence="2" id="KW-0645">Protease</keyword>
<dbReference type="InterPro" id="IPR029149">
    <property type="entry name" value="Creatin/AminoP/Spt16_N"/>
</dbReference>
<sequence length="397" mass="43413">MSSHERIPVRISDQELARRWSALRALMKAHAVDAAIVQATNDWLGGNVKWLTDIPANNGYPRTVLFYADDLMTVVEMGVFDGRRTLRGEDPIHRGVGTILTTPSFPSIDYTVRYDADLALADLRAHGVRRVGLANGTGFLAGFSQVLRDGLGNFEIVDITEELDVLKAIKSDEEQDLIRRAAALQDDVFSHVCSVIRPGLRDIDVTSAAQMKAQQLGSEQGIFLGASARVGVRSPFMGRHFQGRTLAQGDHLSLLIEVNGPGGFFCEIARTLVLGKASAELLEGFAAVRAAQEHTLSWLKPGVKASDIAAAHDDFMTGRGLPPEIRLYAHSQGYDMVERPLIRRDETMTIAAGMHLAVHPGYETESIFAVICDNYLVGADGPGPCLHRTEKKVFELQ</sequence>
<dbReference type="PANTHER" id="PTHR46112">
    <property type="entry name" value="AMINOPEPTIDASE"/>
    <property type="match status" value="1"/>
</dbReference>
<dbReference type="RefSeq" id="WP_171708852.1">
    <property type="nucleotide sequence ID" value="NZ_JAAVLW010000002.1"/>
</dbReference>